<feature type="domain" description="Transposase IS4-like" evidence="6">
    <location>
        <begin position="3"/>
        <end position="204"/>
    </location>
</feature>
<evidence type="ECO:0000256" key="4">
    <source>
        <dbReference type="ARBA" id="ARBA00023125"/>
    </source>
</evidence>
<dbReference type="GO" id="GO:0004803">
    <property type="term" value="F:transposase activity"/>
    <property type="evidence" value="ECO:0007669"/>
    <property type="project" value="InterPro"/>
</dbReference>
<dbReference type="NCBIfam" id="NF033592">
    <property type="entry name" value="transpos_IS4_1"/>
    <property type="match status" value="1"/>
</dbReference>
<evidence type="ECO:0000256" key="5">
    <source>
        <dbReference type="ARBA" id="ARBA00023172"/>
    </source>
</evidence>
<comment type="caution">
    <text evidence="7">The sequence shown here is derived from an EMBL/GenBank/DDBJ whole genome shotgun (WGS) entry which is preliminary data.</text>
</comment>
<evidence type="ECO:0000259" key="6">
    <source>
        <dbReference type="Pfam" id="PF01609"/>
    </source>
</evidence>
<dbReference type="PANTHER" id="PTHR33258:SF1">
    <property type="entry name" value="TRANSPOSASE INSL FOR INSERTION SEQUENCE ELEMENT IS186A-RELATED"/>
    <property type="match status" value="1"/>
</dbReference>
<keyword evidence="3" id="KW-0815">Transposition</keyword>
<dbReference type="EMBL" id="AHFG01000091">
    <property type="protein sequence ID" value="EJR63019.1"/>
    <property type="molecule type" value="Genomic_DNA"/>
</dbReference>
<evidence type="ECO:0000313" key="7">
    <source>
        <dbReference type="EMBL" id="EJR63019.1"/>
    </source>
</evidence>
<dbReference type="PANTHER" id="PTHR33258">
    <property type="entry name" value="TRANSPOSASE INSL FOR INSERTION SEQUENCE ELEMENT IS186A-RELATED"/>
    <property type="match status" value="1"/>
</dbReference>
<dbReference type="InterPro" id="IPR012337">
    <property type="entry name" value="RNaseH-like_sf"/>
</dbReference>
<dbReference type="SUPFAM" id="SSF53098">
    <property type="entry name" value="Ribonuclease H-like"/>
    <property type="match status" value="1"/>
</dbReference>
<evidence type="ECO:0000256" key="3">
    <source>
        <dbReference type="ARBA" id="ARBA00022578"/>
    </source>
</evidence>
<proteinExistence type="inferred from homology"/>
<dbReference type="GO" id="GO:0006313">
    <property type="term" value="P:DNA transposition"/>
    <property type="evidence" value="ECO:0007669"/>
    <property type="project" value="InterPro"/>
</dbReference>
<protein>
    <recommendedName>
        <fullName evidence="6">Transposase IS4-like domain-containing protein</fullName>
    </recommendedName>
</protein>
<dbReference type="InterPro" id="IPR047952">
    <property type="entry name" value="Transpos_IS4"/>
</dbReference>
<organism evidence="7 8">
    <name type="scientific">Bacillus cereus VD154</name>
    <dbReference type="NCBI Taxonomy" id="1053238"/>
    <lineage>
        <taxon>Bacteria</taxon>
        <taxon>Bacillati</taxon>
        <taxon>Bacillota</taxon>
        <taxon>Bacilli</taxon>
        <taxon>Bacillales</taxon>
        <taxon>Bacillaceae</taxon>
        <taxon>Bacillus</taxon>
        <taxon>Bacillus cereus group</taxon>
    </lineage>
</organism>
<reference evidence="7 8" key="1">
    <citation type="submission" date="2012-04" db="EMBL/GenBank/DDBJ databases">
        <title>The Genome Sequence of Bacillus cereus VD154.</title>
        <authorList>
            <consortium name="The Broad Institute Genome Sequencing Platform"/>
            <consortium name="The Broad Institute Genome Sequencing Center for Infectious Disease"/>
            <person name="Feldgarden M."/>
            <person name="Van der Auwera G.A."/>
            <person name="Mahillon J."/>
            <person name="Duprez V."/>
            <person name="Timmery S."/>
            <person name="Mattelet C."/>
            <person name="Dierick K."/>
            <person name="Sun M."/>
            <person name="Yu Z."/>
            <person name="Zhu L."/>
            <person name="Hu X."/>
            <person name="Shank E.B."/>
            <person name="Swiecicka I."/>
            <person name="Hansen B.M."/>
            <person name="Andrup L."/>
            <person name="Young S.K."/>
            <person name="Zeng Q."/>
            <person name="Gargeya S."/>
            <person name="Fitzgerald M."/>
            <person name="Haas B."/>
            <person name="Abouelleil A."/>
            <person name="Alvarado L."/>
            <person name="Arachchi H.M."/>
            <person name="Berlin A."/>
            <person name="Chapman S.B."/>
            <person name="Goldberg J."/>
            <person name="Griggs A."/>
            <person name="Gujja S."/>
            <person name="Hansen M."/>
            <person name="Howarth C."/>
            <person name="Imamovic A."/>
            <person name="Larimer J."/>
            <person name="McCowen C."/>
            <person name="Montmayeur A."/>
            <person name="Murphy C."/>
            <person name="Neiman D."/>
            <person name="Pearson M."/>
            <person name="Priest M."/>
            <person name="Roberts A."/>
            <person name="Saif S."/>
            <person name="Shea T."/>
            <person name="Sisk P."/>
            <person name="Sykes S."/>
            <person name="Wortman J."/>
            <person name="Nusbaum C."/>
            <person name="Birren B."/>
        </authorList>
    </citation>
    <scope>NUCLEOTIDE SEQUENCE [LARGE SCALE GENOMIC DNA]</scope>
    <source>
        <strain evidence="7 8">VD154</strain>
    </source>
</reference>
<name>A0A9W5NZF2_BACCE</name>
<evidence type="ECO:0000256" key="1">
    <source>
        <dbReference type="ARBA" id="ARBA00002286"/>
    </source>
</evidence>
<keyword evidence="5" id="KW-0233">DNA recombination</keyword>
<dbReference type="InterPro" id="IPR002559">
    <property type="entry name" value="Transposase_11"/>
</dbReference>
<dbReference type="AlphaFoldDB" id="A0A9W5NZF2"/>
<comment type="function">
    <text evidence="1">Involved in the transposition of the insertion sequence.</text>
</comment>
<dbReference type="Proteomes" id="UP000006967">
    <property type="component" value="Unassembled WGS sequence"/>
</dbReference>
<evidence type="ECO:0000256" key="2">
    <source>
        <dbReference type="ARBA" id="ARBA00010075"/>
    </source>
</evidence>
<dbReference type="GO" id="GO:0003677">
    <property type="term" value="F:DNA binding"/>
    <property type="evidence" value="ECO:0007669"/>
    <property type="project" value="UniProtKB-KW"/>
</dbReference>
<gene>
    <name evidence="7" type="ORF">IK5_05863</name>
</gene>
<keyword evidence="4" id="KW-0238">DNA-binding</keyword>
<comment type="similarity">
    <text evidence="2">Belongs to the transposase 11 family.</text>
</comment>
<sequence>MEYDVISGDFLQLDITNGISHDAKYGQELIHTVEKRDLCIRDLGYFYLPDFHEINQKGAYYLSRLPINTQVYRKKGILYERLYLEDFIKKVSEGKTIEWFDVYIRKQHKVPTRLIIYKLTGAGYDGKNNVSTATKYKRQVSILMTNIPSDILQKEEIYPLYTVRGQIEILFKTWKSLCGIHLCKHVKLERFQCHLYGQLTAILLHSMLMFRMRKFLHLKRK</sequence>
<accession>A0A9W5NZF2</accession>
<evidence type="ECO:0000313" key="8">
    <source>
        <dbReference type="Proteomes" id="UP000006967"/>
    </source>
</evidence>
<dbReference type="Pfam" id="PF01609">
    <property type="entry name" value="DDE_Tnp_1"/>
    <property type="match status" value="1"/>
</dbReference>